<dbReference type="AlphaFoldDB" id="A0A225WHF3"/>
<organism evidence="1 2">
    <name type="scientific">Phytophthora megakarya</name>
    <dbReference type="NCBI Taxonomy" id="4795"/>
    <lineage>
        <taxon>Eukaryota</taxon>
        <taxon>Sar</taxon>
        <taxon>Stramenopiles</taxon>
        <taxon>Oomycota</taxon>
        <taxon>Peronosporomycetes</taxon>
        <taxon>Peronosporales</taxon>
        <taxon>Peronosporaceae</taxon>
        <taxon>Phytophthora</taxon>
    </lineage>
</organism>
<evidence type="ECO:0000313" key="2">
    <source>
        <dbReference type="Proteomes" id="UP000198211"/>
    </source>
</evidence>
<dbReference type="Proteomes" id="UP000198211">
    <property type="component" value="Unassembled WGS sequence"/>
</dbReference>
<dbReference type="OrthoDB" id="91934at2759"/>
<keyword evidence="2" id="KW-1185">Reference proteome</keyword>
<reference evidence="2" key="1">
    <citation type="submission" date="2017-03" db="EMBL/GenBank/DDBJ databases">
        <title>Phytopthora megakarya and P. palmivora, two closely related causual agents of cacao black pod achieved similar genome size and gene model numbers by different mechanisms.</title>
        <authorList>
            <person name="Ali S."/>
            <person name="Shao J."/>
            <person name="Larry D.J."/>
            <person name="Kronmiller B."/>
            <person name="Shen D."/>
            <person name="Strem M.D."/>
            <person name="Melnick R.L."/>
            <person name="Guiltinan M.J."/>
            <person name="Tyler B.M."/>
            <person name="Meinhardt L.W."/>
            <person name="Bailey B.A."/>
        </authorList>
    </citation>
    <scope>NUCLEOTIDE SEQUENCE [LARGE SCALE GENOMIC DNA]</scope>
    <source>
        <strain evidence="2">zdho120</strain>
    </source>
</reference>
<sequence>MDDSDNEFSTPAPKYDYAVTAQVPERVLKMCNFAPRKFEKLWDVVKDHVHSNRNVGRGKKSTNSPKDVPFVTLAALKHCGSWDTVSGMFEMDSSPFQKIVKKFLTMLEPYMYDTFVKDEGTWRTLRELTLTRSTFKNFPCALQ</sequence>
<accession>A0A225WHF3</accession>
<evidence type="ECO:0000313" key="1">
    <source>
        <dbReference type="EMBL" id="OWZ17146.1"/>
    </source>
</evidence>
<proteinExistence type="predicted"/>
<dbReference type="STRING" id="4795.A0A225WHF3"/>
<name>A0A225WHF3_9STRA</name>
<comment type="caution">
    <text evidence="1">The sequence shown here is derived from an EMBL/GenBank/DDBJ whole genome shotgun (WGS) entry which is preliminary data.</text>
</comment>
<dbReference type="EMBL" id="NBNE01000804">
    <property type="protein sequence ID" value="OWZ17146.1"/>
    <property type="molecule type" value="Genomic_DNA"/>
</dbReference>
<protein>
    <submittedName>
        <fullName evidence="1">Uncharacterized protein</fullName>
    </submittedName>
</protein>
<gene>
    <name evidence="1" type="ORF">PHMEG_0008952</name>
</gene>